<protein>
    <submittedName>
        <fullName evidence="1">DNA packaging protein, QLRG family</fullName>
    </submittedName>
</protein>
<dbReference type="NCBIfam" id="TIGR01560">
    <property type="entry name" value="put_DNA_pack"/>
    <property type="match status" value="1"/>
</dbReference>
<dbReference type="eggNOG" id="ENOG5033NNJ">
    <property type="taxonomic scope" value="Bacteria"/>
</dbReference>
<dbReference type="AlphaFoldDB" id="E4L8B0"/>
<evidence type="ECO:0000313" key="1">
    <source>
        <dbReference type="EMBL" id="EFR43017.1"/>
    </source>
</evidence>
<dbReference type="EMBL" id="AENT01000012">
    <property type="protein sequence ID" value="EFR43017.1"/>
    <property type="molecule type" value="Genomic_DNA"/>
</dbReference>
<dbReference type="OrthoDB" id="5654at2"/>
<reference evidence="1 2" key="1">
    <citation type="submission" date="2010-11" db="EMBL/GenBank/DDBJ databases">
        <authorList>
            <person name="Durkin A.S."/>
            <person name="Madupu R."/>
            <person name="Torralba M."/>
            <person name="Gillis M."/>
            <person name="Methe B."/>
            <person name="Sutton G."/>
            <person name="Nelson K.E."/>
        </authorList>
    </citation>
    <scope>NUCLEOTIDE SEQUENCE [LARGE SCALE GENOMIC DNA]</scope>
    <source>
        <strain evidence="1 2">UPII 345-E</strain>
    </source>
</reference>
<proteinExistence type="predicted"/>
<gene>
    <name evidence="1" type="ORF">HMPREF9220_1093</name>
</gene>
<comment type="caution">
    <text evidence="1">The sequence shown here is derived from an EMBL/GenBank/DDBJ whole genome shotgun (WGS) entry which is preliminary data.</text>
</comment>
<dbReference type="CDD" id="cd08054">
    <property type="entry name" value="gp6"/>
    <property type="match status" value="1"/>
</dbReference>
<dbReference type="Gene3D" id="1.10.3230.30">
    <property type="entry name" value="Phage gp6-like head-tail connector protein"/>
    <property type="match status" value="1"/>
</dbReference>
<evidence type="ECO:0000313" key="2">
    <source>
        <dbReference type="Proteomes" id="UP000004594"/>
    </source>
</evidence>
<dbReference type="InterPro" id="IPR021146">
    <property type="entry name" value="Phage_gp6-like_head-tail"/>
</dbReference>
<dbReference type="Pfam" id="PF05135">
    <property type="entry name" value="Phage_connect_1"/>
    <property type="match status" value="1"/>
</dbReference>
<dbReference type="RefSeq" id="WP_007554426.1">
    <property type="nucleotide sequence ID" value="NZ_AENT01000012.1"/>
</dbReference>
<dbReference type="InterPro" id="IPR006450">
    <property type="entry name" value="Phage_HK97_gp6-like"/>
</dbReference>
<name>E4L8B0_9FIRM</name>
<organism evidence="1 2">
    <name type="scientific">Dialister micraerophilus UPII 345-E</name>
    <dbReference type="NCBI Taxonomy" id="910314"/>
    <lineage>
        <taxon>Bacteria</taxon>
        <taxon>Bacillati</taxon>
        <taxon>Bacillota</taxon>
        <taxon>Negativicutes</taxon>
        <taxon>Veillonellales</taxon>
        <taxon>Veillonellaceae</taxon>
        <taxon>Dialister</taxon>
    </lineage>
</organism>
<sequence>MILEELKNYLRTDSNEDDPLIERLAEIADSYIRNSVSNYDEKMKNSDFVKLSDMAKLAIVAELYENRNDTKQQDYSFTIRSIIEQLKWSY</sequence>
<dbReference type="Proteomes" id="UP000004594">
    <property type="component" value="Unassembled WGS sequence"/>
</dbReference>
<accession>E4L8B0</accession>